<protein>
    <submittedName>
        <fullName evidence="3">Uncharacterized protein</fullName>
    </submittedName>
</protein>
<feature type="compositionally biased region" description="Basic and acidic residues" evidence="1">
    <location>
        <begin position="290"/>
        <end position="303"/>
    </location>
</feature>
<feature type="transmembrane region" description="Helical" evidence="2">
    <location>
        <begin position="139"/>
        <end position="161"/>
    </location>
</feature>
<dbReference type="Proteomes" id="UP000299290">
    <property type="component" value="Unassembled WGS sequence"/>
</dbReference>
<dbReference type="EMBL" id="BJHV01000001">
    <property type="protein sequence ID" value="GDY45685.1"/>
    <property type="molecule type" value="Genomic_DNA"/>
</dbReference>
<feature type="transmembrane region" description="Helical" evidence="2">
    <location>
        <begin position="181"/>
        <end position="201"/>
    </location>
</feature>
<reference evidence="3 4" key="1">
    <citation type="journal article" date="2020" name="Int. J. Syst. Evol. Microbiol.">
        <title>Reclassification of Streptomyces castelarensis and Streptomyces sporoclivatus as later heterotypic synonyms of Streptomyces antimycoticus.</title>
        <authorList>
            <person name="Komaki H."/>
            <person name="Tamura T."/>
        </authorList>
    </citation>
    <scope>NUCLEOTIDE SEQUENCE [LARGE SCALE GENOMIC DNA]</scope>
    <source>
        <strain evidence="3 4">NBRC 12839</strain>
    </source>
</reference>
<proteinExistence type="predicted"/>
<feature type="compositionally biased region" description="Polar residues" evidence="1">
    <location>
        <begin position="307"/>
        <end position="323"/>
    </location>
</feature>
<keyword evidence="2" id="KW-0472">Membrane</keyword>
<feature type="transmembrane region" description="Helical" evidence="2">
    <location>
        <begin position="264"/>
        <end position="284"/>
    </location>
</feature>
<evidence type="ECO:0000313" key="4">
    <source>
        <dbReference type="Proteomes" id="UP000299290"/>
    </source>
</evidence>
<name>A0A4D4K9L8_9ACTN</name>
<gene>
    <name evidence="3" type="ORF">SANT12839_065670</name>
</gene>
<evidence type="ECO:0000256" key="1">
    <source>
        <dbReference type="SAM" id="MobiDB-lite"/>
    </source>
</evidence>
<feature type="region of interest" description="Disordered" evidence="1">
    <location>
        <begin position="285"/>
        <end position="347"/>
    </location>
</feature>
<keyword evidence="2" id="KW-1133">Transmembrane helix</keyword>
<sequence>MPGVLLQAERAGRTGLSALASYGAWCVPWSTLIALRFARLRRSLLYGAAGPGLYPGAEALHRTVAWSAVQIDASDREHAWRGVDVGAVARAAGTLRDRRRKWYVLISVALTIPALLLLAVGSFPSAADLQQRFASGTGLYVLVGFGIAGLLWAGWLLVQLLRTWRATLALPHGEALATTRFRIWTAFGGCLVGTLLLLRLVDGAAPDAPVIRNLHLLEALNNFLTYLGFALLLVSLLALISPGGGLGLALAGARVGVTVLSREAAIHAAAYGALGIVLMAASGGTGADGSPDRQNEEASKSADEDQQNLTFQPSPKHGQTQRGNAAPEPSNPQSTLENSINFNPNTTRRVGVDREAGEFAVFDETHNGTGIYHGHVRKWNELSQQMQSALRKAGLVTAKGKIK</sequence>
<evidence type="ECO:0000313" key="3">
    <source>
        <dbReference type="EMBL" id="GDY45685.1"/>
    </source>
</evidence>
<feature type="compositionally biased region" description="Polar residues" evidence="1">
    <location>
        <begin position="331"/>
        <end position="347"/>
    </location>
</feature>
<feature type="transmembrane region" description="Helical" evidence="2">
    <location>
        <begin position="223"/>
        <end position="252"/>
    </location>
</feature>
<feature type="transmembrane region" description="Helical" evidence="2">
    <location>
        <begin position="20"/>
        <end position="38"/>
    </location>
</feature>
<organism evidence="3 4">
    <name type="scientific">Streptomyces antimycoticus</name>
    <dbReference type="NCBI Taxonomy" id="68175"/>
    <lineage>
        <taxon>Bacteria</taxon>
        <taxon>Bacillati</taxon>
        <taxon>Actinomycetota</taxon>
        <taxon>Actinomycetes</taxon>
        <taxon>Kitasatosporales</taxon>
        <taxon>Streptomycetaceae</taxon>
        <taxon>Streptomyces</taxon>
        <taxon>Streptomyces violaceusniger group</taxon>
    </lineage>
</organism>
<dbReference type="CDD" id="cd20695">
    <property type="entry name" value="CdiA-CT_5T87E_Ct"/>
    <property type="match status" value="1"/>
</dbReference>
<feature type="transmembrane region" description="Helical" evidence="2">
    <location>
        <begin position="102"/>
        <end position="127"/>
    </location>
</feature>
<accession>A0A4D4K9L8</accession>
<dbReference type="AlphaFoldDB" id="A0A4D4K9L8"/>
<keyword evidence="2" id="KW-0812">Transmembrane</keyword>
<comment type="caution">
    <text evidence="3">The sequence shown here is derived from an EMBL/GenBank/DDBJ whole genome shotgun (WGS) entry which is preliminary data.</text>
</comment>
<evidence type="ECO:0000256" key="2">
    <source>
        <dbReference type="SAM" id="Phobius"/>
    </source>
</evidence>
<dbReference type="RefSeq" id="WP_137967534.1">
    <property type="nucleotide sequence ID" value="NZ_BJHV01000001.1"/>
</dbReference>
<keyword evidence="4" id="KW-1185">Reference proteome</keyword>